<name>A0A484KH54_9ASTE</name>
<dbReference type="Proteomes" id="UP000595140">
    <property type="component" value="Unassembled WGS sequence"/>
</dbReference>
<organism evidence="1 2">
    <name type="scientific">Cuscuta campestris</name>
    <dbReference type="NCBI Taxonomy" id="132261"/>
    <lineage>
        <taxon>Eukaryota</taxon>
        <taxon>Viridiplantae</taxon>
        <taxon>Streptophyta</taxon>
        <taxon>Embryophyta</taxon>
        <taxon>Tracheophyta</taxon>
        <taxon>Spermatophyta</taxon>
        <taxon>Magnoliopsida</taxon>
        <taxon>eudicotyledons</taxon>
        <taxon>Gunneridae</taxon>
        <taxon>Pentapetalae</taxon>
        <taxon>asterids</taxon>
        <taxon>lamiids</taxon>
        <taxon>Solanales</taxon>
        <taxon>Convolvulaceae</taxon>
        <taxon>Cuscuteae</taxon>
        <taxon>Cuscuta</taxon>
        <taxon>Cuscuta subgen. Grammica</taxon>
        <taxon>Cuscuta sect. Cleistogrammica</taxon>
    </lineage>
</organism>
<dbReference type="EMBL" id="OOIL02000326">
    <property type="protein sequence ID" value="VFQ63795.1"/>
    <property type="molecule type" value="Genomic_DNA"/>
</dbReference>
<dbReference type="AlphaFoldDB" id="A0A484KH54"/>
<keyword evidence="2" id="KW-1185">Reference proteome</keyword>
<reference evidence="1 2" key="1">
    <citation type="submission" date="2018-04" db="EMBL/GenBank/DDBJ databases">
        <authorList>
            <person name="Vogel A."/>
        </authorList>
    </citation>
    <scope>NUCLEOTIDE SEQUENCE [LARGE SCALE GENOMIC DNA]</scope>
</reference>
<evidence type="ECO:0000313" key="2">
    <source>
        <dbReference type="Proteomes" id="UP000595140"/>
    </source>
</evidence>
<gene>
    <name evidence="1" type="ORF">CCAM_LOCUS5571</name>
</gene>
<protein>
    <submittedName>
        <fullName evidence="1">Uncharacterized protein</fullName>
    </submittedName>
</protein>
<proteinExistence type="predicted"/>
<accession>A0A484KH54</accession>
<evidence type="ECO:0000313" key="1">
    <source>
        <dbReference type="EMBL" id="VFQ63795.1"/>
    </source>
</evidence>
<sequence>MVMSGGLPAKAKQRRLTALQLDDKDDRRWQWRRRTAARRGEPSSAALMLTEDLWRRKQRRLAAARRLWLARRRRGRTAGEDDRRRTASGGCNSTAIEDEEEEVFCWYGVPHQLDSHRIVLAVRFWGGAKGQRRTQIPAATTHEAARDLIQLWPILLPFLMSTCIPHFVSLRFLELNTSKRYRFSGRCRRTMSVAASVSKEASNYIPEAPIFLPEGPWQQDCSQ</sequence>